<sequence>MLYLKYNIYVDGMGAQFQRIISILALAKKYNCQYIHESIKSFEHISNDATNYVELIDEYFQIDKLNANITGIKFDNVEFFKGNTIIEQMEYYKEKSKNLNILLILDHAYNIFDKKPNDYEIIMPLLREIKQTLYLPEYNKSNKNIAIHIRRGDVSQYSNNNRYVDLSCYQTIINKLADKYKNGNLFIFTEISNNNKEEFENFIIKNKNNNINIKLMADLDILLTLEYLIKADVLVMSKSSFSYIAGLYNNNEIYYMDFWHSKLDRWNSIELDIV</sequence>
<evidence type="ECO:0008006" key="2">
    <source>
        <dbReference type="Google" id="ProtNLM"/>
    </source>
</evidence>
<accession>A0A6C0DLQ4</accession>
<organism evidence="1">
    <name type="scientific">viral metagenome</name>
    <dbReference type="NCBI Taxonomy" id="1070528"/>
    <lineage>
        <taxon>unclassified sequences</taxon>
        <taxon>metagenomes</taxon>
        <taxon>organismal metagenomes</taxon>
    </lineage>
</organism>
<name>A0A6C0DLQ4_9ZZZZ</name>
<dbReference type="EMBL" id="MN739633">
    <property type="protein sequence ID" value="QHT17282.1"/>
    <property type="molecule type" value="Genomic_DNA"/>
</dbReference>
<evidence type="ECO:0000313" key="1">
    <source>
        <dbReference type="EMBL" id="QHT17282.1"/>
    </source>
</evidence>
<dbReference type="AlphaFoldDB" id="A0A6C0DLQ4"/>
<proteinExistence type="predicted"/>
<protein>
    <recommendedName>
        <fullName evidence="2">Glycosyltransferase</fullName>
    </recommendedName>
</protein>
<reference evidence="1" key="1">
    <citation type="journal article" date="2020" name="Nature">
        <title>Giant virus diversity and host interactions through global metagenomics.</title>
        <authorList>
            <person name="Schulz F."/>
            <person name="Roux S."/>
            <person name="Paez-Espino D."/>
            <person name="Jungbluth S."/>
            <person name="Walsh D.A."/>
            <person name="Denef V.J."/>
            <person name="McMahon K.D."/>
            <person name="Konstantinidis K.T."/>
            <person name="Eloe-Fadrosh E.A."/>
            <person name="Kyrpides N.C."/>
            <person name="Woyke T."/>
        </authorList>
    </citation>
    <scope>NUCLEOTIDE SEQUENCE</scope>
    <source>
        <strain evidence="1">GVMAG-M-3300023174-24</strain>
    </source>
</reference>
<dbReference type="Gene3D" id="3.40.50.11350">
    <property type="match status" value="1"/>
</dbReference>